<reference evidence="1 2" key="1">
    <citation type="submission" date="2018-08" db="EMBL/GenBank/DDBJ databases">
        <title>Genome and evolution of the arbuscular mycorrhizal fungus Diversispora epigaea (formerly Glomus versiforme) and its bacterial endosymbionts.</title>
        <authorList>
            <person name="Sun X."/>
            <person name="Fei Z."/>
            <person name="Harrison M."/>
        </authorList>
    </citation>
    <scope>NUCLEOTIDE SEQUENCE [LARGE SCALE GENOMIC DNA]</scope>
    <source>
        <strain evidence="1 2">IT104</strain>
    </source>
</reference>
<dbReference type="Proteomes" id="UP000266861">
    <property type="component" value="Unassembled WGS sequence"/>
</dbReference>
<proteinExistence type="predicted"/>
<protein>
    <submittedName>
        <fullName evidence="1">Uncharacterized protein</fullName>
    </submittedName>
</protein>
<accession>A0A397JFU1</accession>
<dbReference type="EMBL" id="PQFF01000083">
    <property type="protein sequence ID" value="RHZ83833.1"/>
    <property type="molecule type" value="Genomic_DNA"/>
</dbReference>
<evidence type="ECO:0000313" key="1">
    <source>
        <dbReference type="EMBL" id="RHZ83833.1"/>
    </source>
</evidence>
<sequence>MAVSLLTFKTESQGTTIASTTSAIIITSNTTVTTITTTPDNPFNIPLQTTTTSNIICNPCKVDTSV</sequence>
<keyword evidence="2" id="KW-1185">Reference proteome</keyword>
<organism evidence="1 2">
    <name type="scientific">Diversispora epigaea</name>
    <dbReference type="NCBI Taxonomy" id="1348612"/>
    <lineage>
        <taxon>Eukaryota</taxon>
        <taxon>Fungi</taxon>
        <taxon>Fungi incertae sedis</taxon>
        <taxon>Mucoromycota</taxon>
        <taxon>Glomeromycotina</taxon>
        <taxon>Glomeromycetes</taxon>
        <taxon>Diversisporales</taxon>
        <taxon>Diversisporaceae</taxon>
        <taxon>Diversispora</taxon>
    </lineage>
</organism>
<evidence type="ECO:0000313" key="2">
    <source>
        <dbReference type="Proteomes" id="UP000266861"/>
    </source>
</evidence>
<name>A0A397JFU1_9GLOM</name>
<comment type="caution">
    <text evidence="1">The sequence shown here is derived from an EMBL/GenBank/DDBJ whole genome shotgun (WGS) entry which is preliminary data.</text>
</comment>
<dbReference type="AlphaFoldDB" id="A0A397JFU1"/>
<gene>
    <name evidence="1" type="ORF">Glove_87g37</name>
</gene>